<dbReference type="NCBIfam" id="TIGR00231">
    <property type="entry name" value="small_GTP"/>
    <property type="match status" value="1"/>
</dbReference>
<dbReference type="GO" id="GO:0005525">
    <property type="term" value="F:GTP binding"/>
    <property type="evidence" value="ECO:0007669"/>
    <property type="project" value="UniProtKB-KW"/>
</dbReference>
<comment type="caution">
    <text evidence="6">The sequence shown here is derived from an EMBL/GenBank/DDBJ whole genome shotgun (WGS) entry which is preliminary data.</text>
</comment>
<dbReference type="InterPro" id="IPR006689">
    <property type="entry name" value="Small_GTPase_ARF/SAR"/>
</dbReference>
<evidence type="ECO:0000256" key="2">
    <source>
        <dbReference type="ARBA" id="ARBA00023134"/>
    </source>
</evidence>
<dbReference type="PROSITE" id="PS51417">
    <property type="entry name" value="ARF"/>
    <property type="match status" value="1"/>
</dbReference>
<dbReference type="PANTHER" id="PTHR45697">
    <property type="entry name" value="ADP-RIBOSYLATION FACTOR-LIKE PROTEIN 2-RELATED"/>
    <property type="match status" value="1"/>
</dbReference>
<keyword evidence="2 3" id="KW-0342">GTP-binding</keyword>
<dbReference type="OrthoDB" id="2011769at2759"/>
<sequence length="157" mass="18153">MSFASSLKSLQTKKELTFLLVGLDNSGKTTIITNLCNIKEKILPTFGYKKYYLTRNNFNIKILDIGGQECFREYWFNYYGLVNGIIFVIDMSDKRDFLKYFEGYKKSIPLLIYGNKKDLGDIDLKVEGNVKFLKVCAIKNEGLEEGIDWLIDQCINL</sequence>
<evidence type="ECO:0000313" key="7">
    <source>
        <dbReference type="Proteomes" id="UP000282876"/>
    </source>
</evidence>
<dbReference type="GO" id="GO:0003924">
    <property type="term" value="F:GTPase activity"/>
    <property type="evidence" value="ECO:0007669"/>
    <property type="project" value="InterPro"/>
</dbReference>
<dbReference type="Proteomes" id="UP000282876">
    <property type="component" value="Unassembled WGS sequence"/>
</dbReference>
<evidence type="ECO:0000256" key="1">
    <source>
        <dbReference type="ARBA" id="ARBA00022741"/>
    </source>
</evidence>
<reference evidence="6 7" key="1">
    <citation type="submission" date="2018-10" db="EMBL/GenBank/DDBJ databases">
        <title>Draft genome sequence of the microsporidian Tubulinosema ratisbonensis.</title>
        <authorList>
            <person name="Polonais V."/>
            <person name="Peyretaillade E."/>
            <person name="Niehus S."/>
            <person name="Wawrzyniak I."/>
            <person name="Franchet A."/>
            <person name="Gaspin C."/>
            <person name="Reichstadt M."/>
            <person name="Belser C."/>
            <person name="Labadie K."/>
            <person name="Delbac F."/>
            <person name="Ferrandon D."/>
        </authorList>
    </citation>
    <scope>NUCLEOTIDE SEQUENCE [LARGE SCALE GENOMIC DNA]</scope>
    <source>
        <strain evidence="6 7">Franzen</strain>
    </source>
</reference>
<organism evidence="6 7">
    <name type="scientific">Tubulinosema ratisbonensis</name>
    <dbReference type="NCBI Taxonomy" id="291195"/>
    <lineage>
        <taxon>Eukaryota</taxon>
        <taxon>Fungi</taxon>
        <taxon>Fungi incertae sedis</taxon>
        <taxon>Microsporidia</taxon>
        <taxon>Tubulinosematoidea</taxon>
        <taxon>Tubulinosematidae</taxon>
        <taxon>Tubulinosema</taxon>
    </lineage>
</organism>
<comment type="similarity">
    <text evidence="5">Belongs to the small GTPase superfamily. Arf family.</text>
</comment>
<dbReference type="SMART" id="SM00177">
    <property type="entry name" value="ARF"/>
    <property type="match status" value="1"/>
</dbReference>
<dbReference type="SUPFAM" id="SSF52540">
    <property type="entry name" value="P-loop containing nucleoside triphosphate hydrolases"/>
    <property type="match status" value="1"/>
</dbReference>
<dbReference type="GO" id="GO:0046872">
    <property type="term" value="F:metal ion binding"/>
    <property type="evidence" value="ECO:0007669"/>
    <property type="project" value="UniProtKB-KW"/>
</dbReference>
<dbReference type="Gene3D" id="3.40.50.300">
    <property type="entry name" value="P-loop containing nucleotide triphosphate hydrolases"/>
    <property type="match status" value="1"/>
</dbReference>
<dbReference type="STRING" id="291195.A0A437AL58"/>
<keyword evidence="4" id="KW-0479">Metal-binding</keyword>
<dbReference type="Pfam" id="PF00025">
    <property type="entry name" value="Arf"/>
    <property type="match status" value="1"/>
</dbReference>
<evidence type="ECO:0000256" key="5">
    <source>
        <dbReference type="RuleBase" id="RU003925"/>
    </source>
</evidence>
<evidence type="ECO:0000256" key="3">
    <source>
        <dbReference type="PIRSR" id="PIRSR606689-1"/>
    </source>
</evidence>
<dbReference type="AlphaFoldDB" id="A0A437AL58"/>
<feature type="binding site" evidence="4">
    <location>
        <position position="29"/>
    </location>
    <ligand>
        <name>Mg(2+)</name>
        <dbReference type="ChEBI" id="CHEBI:18420"/>
    </ligand>
</feature>
<keyword evidence="4" id="KW-0460">Magnesium</keyword>
<dbReference type="InterPro" id="IPR027417">
    <property type="entry name" value="P-loop_NTPase"/>
</dbReference>
<evidence type="ECO:0000256" key="4">
    <source>
        <dbReference type="PIRSR" id="PIRSR606689-2"/>
    </source>
</evidence>
<dbReference type="InterPro" id="IPR044612">
    <property type="entry name" value="ARL2/3"/>
</dbReference>
<dbReference type="InterPro" id="IPR005225">
    <property type="entry name" value="Small_GTP-bd"/>
</dbReference>
<evidence type="ECO:0000313" key="6">
    <source>
        <dbReference type="EMBL" id="RVD91839.1"/>
    </source>
</evidence>
<accession>A0A437AL58</accession>
<dbReference type="PRINTS" id="PR00328">
    <property type="entry name" value="SAR1GTPBP"/>
</dbReference>
<protein>
    <submittedName>
        <fullName evidence="6">ARF GTP-binding ADP ribosylation factor</fullName>
    </submittedName>
</protein>
<feature type="binding site" evidence="3">
    <location>
        <begin position="22"/>
        <end position="29"/>
    </location>
    <ligand>
        <name>GTP</name>
        <dbReference type="ChEBI" id="CHEBI:37565"/>
    </ligand>
</feature>
<dbReference type="EMBL" id="RCSS01000393">
    <property type="protein sequence ID" value="RVD91839.1"/>
    <property type="molecule type" value="Genomic_DNA"/>
</dbReference>
<proteinExistence type="inferred from homology"/>
<keyword evidence="1 3" id="KW-0547">Nucleotide-binding</keyword>
<keyword evidence="7" id="KW-1185">Reference proteome</keyword>
<dbReference type="VEuPathDB" id="MicrosporidiaDB:TUBRATIS_16940"/>
<feature type="binding site" evidence="3">
    <location>
        <begin position="115"/>
        <end position="118"/>
    </location>
    <ligand>
        <name>GTP</name>
        <dbReference type="ChEBI" id="CHEBI:37565"/>
    </ligand>
</feature>
<gene>
    <name evidence="6" type="ORF">TUBRATIS_16940</name>
</gene>
<feature type="binding site" evidence="4">
    <location>
        <position position="45"/>
    </location>
    <ligand>
        <name>Mg(2+)</name>
        <dbReference type="ChEBI" id="CHEBI:18420"/>
    </ligand>
</feature>
<feature type="binding site" evidence="3">
    <location>
        <position position="67"/>
    </location>
    <ligand>
        <name>GTP</name>
        <dbReference type="ChEBI" id="CHEBI:37565"/>
    </ligand>
</feature>
<name>A0A437AL58_9MICR</name>